<sequence>IKPIHVELDIKFRVLLLSHHLRSSWLLHWRLSTRIMVMDISVIIWTILSICTRRSMGLWRMMDMRLFSQVECYSPVLESLVRHYSIDGFLLHMMHHTQFLHQKAPWPGDIKGLMHSPFSVLKVPHRSMDCGQEG</sequence>
<gene>
    <name evidence="2" type="ORF">HID58_022403</name>
</gene>
<comment type="caution">
    <text evidence="2">The sequence shown here is derived from an EMBL/GenBank/DDBJ whole genome shotgun (WGS) entry which is preliminary data.</text>
</comment>
<feature type="non-terminal residue" evidence="2">
    <location>
        <position position="1"/>
    </location>
</feature>
<keyword evidence="1" id="KW-0812">Transmembrane</keyword>
<name>A0ABQ8CZ78_BRANA</name>
<evidence type="ECO:0000313" key="3">
    <source>
        <dbReference type="Proteomes" id="UP000824890"/>
    </source>
</evidence>
<evidence type="ECO:0000256" key="1">
    <source>
        <dbReference type="SAM" id="Phobius"/>
    </source>
</evidence>
<reference evidence="2 3" key="1">
    <citation type="submission" date="2021-05" db="EMBL/GenBank/DDBJ databases">
        <title>Genome Assembly of Synthetic Allotetraploid Brassica napus Reveals Homoeologous Exchanges between Subgenomes.</title>
        <authorList>
            <person name="Davis J.T."/>
        </authorList>
    </citation>
    <scope>NUCLEOTIDE SEQUENCE [LARGE SCALE GENOMIC DNA]</scope>
    <source>
        <strain evidence="3">cv. Da-Ae</strain>
        <tissue evidence="2">Seedling</tissue>
    </source>
</reference>
<proteinExistence type="predicted"/>
<keyword evidence="1" id="KW-0472">Membrane</keyword>
<keyword evidence="3" id="KW-1185">Reference proteome</keyword>
<evidence type="ECO:0000313" key="2">
    <source>
        <dbReference type="EMBL" id="KAH0922385.1"/>
    </source>
</evidence>
<dbReference type="Proteomes" id="UP000824890">
    <property type="component" value="Unassembled WGS sequence"/>
</dbReference>
<feature type="transmembrane region" description="Helical" evidence="1">
    <location>
        <begin position="31"/>
        <end position="52"/>
    </location>
</feature>
<protein>
    <submittedName>
        <fullName evidence="2">Uncharacterized protein</fullName>
    </submittedName>
</protein>
<accession>A0ABQ8CZ78</accession>
<organism evidence="2 3">
    <name type="scientific">Brassica napus</name>
    <name type="common">Rape</name>
    <dbReference type="NCBI Taxonomy" id="3708"/>
    <lineage>
        <taxon>Eukaryota</taxon>
        <taxon>Viridiplantae</taxon>
        <taxon>Streptophyta</taxon>
        <taxon>Embryophyta</taxon>
        <taxon>Tracheophyta</taxon>
        <taxon>Spermatophyta</taxon>
        <taxon>Magnoliopsida</taxon>
        <taxon>eudicotyledons</taxon>
        <taxon>Gunneridae</taxon>
        <taxon>Pentapetalae</taxon>
        <taxon>rosids</taxon>
        <taxon>malvids</taxon>
        <taxon>Brassicales</taxon>
        <taxon>Brassicaceae</taxon>
        <taxon>Brassiceae</taxon>
        <taxon>Brassica</taxon>
    </lineage>
</organism>
<dbReference type="EMBL" id="JAGKQM010000006">
    <property type="protein sequence ID" value="KAH0922385.1"/>
    <property type="molecule type" value="Genomic_DNA"/>
</dbReference>
<keyword evidence="1" id="KW-1133">Transmembrane helix</keyword>